<dbReference type="EMBL" id="CAWYQH010000163">
    <property type="protein sequence ID" value="CAK8697329.1"/>
    <property type="molecule type" value="Genomic_DNA"/>
</dbReference>
<feature type="compositionally biased region" description="Polar residues" evidence="2">
    <location>
        <begin position="142"/>
        <end position="153"/>
    </location>
</feature>
<dbReference type="InterPro" id="IPR051771">
    <property type="entry name" value="FAM167_domain"/>
</dbReference>
<name>A0ABP0H028_CLALP</name>
<keyword evidence="4" id="KW-1185">Reference proteome</keyword>
<protein>
    <submittedName>
        <fullName evidence="3">Uncharacterized protein</fullName>
    </submittedName>
</protein>
<dbReference type="InterPro" id="IPR024280">
    <property type="entry name" value="FAM167"/>
</dbReference>
<sequence>MVDTEIRLSVHLLRGKSCDTIQDDLLKVKELSHKLELSTKRRSILQWQNAMKERQLNGLLPAQFAEVGGLETIPEHHRSKDNVTRKTIQISAPGNSSNACPDELQELQSRTDSDETGERASSENKLSENDSAVNSVVKLTPPQRSNHSGDVQNSSSADVSSSSKKQTICTDKQEPDEKERYRRISEALSNIRKDLVLMRLEDHRIARKLLNIREELNRQKATEICNEHAAMLDDFSWQIEEEEELNEKLKVSDLSSALVRRSDSLLWSSSPLRHLGLSKRSMDFRRFSVI</sequence>
<proteinExistence type="inferred from homology"/>
<accession>A0ABP0H028</accession>
<dbReference type="PANTHER" id="PTHR32289:SF1">
    <property type="entry name" value="PROTEIN FAM167A-LIKE"/>
    <property type="match status" value="1"/>
</dbReference>
<feature type="compositionally biased region" description="Low complexity" evidence="2">
    <location>
        <begin position="154"/>
        <end position="163"/>
    </location>
</feature>
<dbReference type="Proteomes" id="UP001642483">
    <property type="component" value="Unassembled WGS sequence"/>
</dbReference>
<reference evidence="3 4" key="1">
    <citation type="submission" date="2024-02" db="EMBL/GenBank/DDBJ databases">
        <authorList>
            <person name="Daric V."/>
            <person name="Darras S."/>
        </authorList>
    </citation>
    <scope>NUCLEOTIDE SEQUENCE [LARGE SCALE GENOMIC DNA]</scope>
</reference>
<evidence type="ECO:0000313" key="4">
    <source>
        <dbReference type="Proteomes" id="UP001642483"/>
    </source>
</evidence>
<feature type="compositionally biased region" description="Basic and acidic residues" evidence="2">
    <location>
        <begin position="109"/>
        <end position="128"/>
    </location>
</feature>
<evidence type="ECO:0000313" key="3">
    <source>
        <dbReference type="EMBL" id="CAK8697329.1"/>
    </source>
</evidence>
<comment type="caution">
    <text evidence="3">The sequence shown here is derived from an EMBL/GenBank/DDBJ whole genome shotgun (WGS) entry which is preliminary data.</text>
</comment>
<dbReference type="Pfam" id="PF11652">
    <property type="entry name" value="FAM167"/>
    <property type="match status" value="1"/>
</dbReference>
<organism evidence="3 4">
    <name type="scientific">Clavelina lepadiformis</name>
    <name type="common">Light-bulb sea squirt</name>
    <name type="synonym">Ascidia lepadiformis</name>
    <dbReference type="NCBI Taxonomy" id="159417"/>
    <lineage>
        <taxon>Eukaryota</taxon>
        <taxon>Metazoa</taxon>
        <taxon>Chordata</taxon>
        <taxon>Tunicata</taxon>
        <taxon>Ascidiacea</taxon>
        <taxon>Aplousobranchia</taxon>
        <taxon>Clavelinidae</taxon>
        <taxon>Clavelina</taxon>
    </lineage>
</organism>
<comment type="similarity">
    <text evidence="1">Belongs to the FAM167 (SEC) family.</text>
</comment>
<feature type="compositionally biased region" description="Basic and acidic residues" evidence="2">
    <location>
        <begin position="171"/>
        <end position="180"/>
    </location>
</feature>
<feature type="region of interest" description="Disordered" evidence="2">
    <location>
        <begin position="107"/>
        <end position="180"/>
    </location>
</feature>
<evidence type="ECO:0000256" key="1">
    <source>
        <dbReference type="ARBA" id="ARBA00005489"/>
    </source>
</evidence>
<gene>
    <name evidence="3" type="ORF">CVLEPA_LOCUS30577</name>
</gene>
<evidence type="ECO:0000256" key="2">
    <source>
        <dbReference type="SAM" id="MobiDB-lite"/>
    </source>
</evidence>
<dbReference type="PANTHER" id="PTHR32289">
    <property type="entry name" value="PROTEIN FAM167A"/>
    <property type="match status" value="1"/>
</dbReference>